<dbReference type="InterPro" id="IPR006176">
    <property type="entry name" value="3-OHacyl-CoA_DH_NAD-bd"/>
</dbReference>
<gene>
    <name evidence="6" type="ORF">VXC91_41510</name>
</gene>
<dbReference type="InterPro" id="IPR013328">
    <property type="entry name" value="6PGD_dom2"/>
</dbReference>
<protein>
    <submittedName>
        <fullName evidence="6">3-hydroxyacyl-CoA dehydrogenase NAD-binding domain-containing protein</fullName>
    </submittedName>
</protein>
<dbReference type="InterPro" id="IPR008927">
    <property type="entry name" value="6-PGluconate_DH-like_C_sf"/>
</dbReference>
<evidence type="ECO:0000256" key="3">
    <source>
        <dbReference type="ARBA" id="ARBA00023002"/>
    </source>
</evidence>
<feature type="non-terminal residue" evidence="6">
    <location>
        <position position="264"/>
    </location>
</feature>
<dbReference type="PIRSF" id="PIRSF000105">
    <property type="entry name" value="HCDH"/>
    <property type="match status" value="1"/>
</dbReference>
<keyword evidence="7" id="KW-1185">Reference proteome</keyword>
<dbReference type="RefSeq" id="WP_329512540.1">
    <property type="nucleotide sequence ID" value="NZ_JAYWVC010000328.1"/>
</dbReference>
<dbReference type="Pfam" id="PF02737">
    <property type="entry name" value="3HCDH_N"/>
    <property type="match status" value="1"/>
</dbReference>
<dbReference type="Gene3D" id="3.40.50.720">
    <property type="entry name" value="NAD(P)-binding Rossmann-like Domain"/>
    <property type="match status" value="1"/>
</dbReference>
<reference evidence="6" key="1">
    <citation type="submission" date="2024-01" db="EMBL/GenBank/DDBJ databases">
        <title>First draft genome sequence data of TA4-1, the type strain of Gram-positive actinobacterium Streptomyces chiangmaiensis.</title>
        <authorList>
            <person name="Yasawong M."/>
            <person name="Nantapong N."/>
        </authorList>
    </citation>
    <scope>NUCLEOTIDE SEQUENCE</scope>
    <source>
        <strain evidence="6">TA4-1</strain>
    </source>
</reference>
<dbReference type="EMBL" id="JAYWVC010000328">
    <property type="protein sequence ID" value="MED7828185.1"/>
    <property type="molecule type" value="Genomic_DNA"/>
</dbReference>
<comment type="similarity">
    <text evidence="2">Belongs to the 3-hydroxyacyl-CoA dehydrogenase family.</text>
</comment>
<dbReference type="InterPro" id="IPR036291">
    <property type="entry name" value="NAD(P)-bd_dom_sf"/>
</dbReference>
<dbReference type="Proteomes" id="UP001333996">
    <property type="component" value="Unassembled WGS sequence"/>
</dbReference>
<dbReference type="PANTHER" id="PTHR48075">
    <property type="entry name" value="3-HYDROXYACYL-COA DEHYDROGENASE FAMILY PROTEIN"/>
    <property type="match status" value="1"/>
</dbReference>
<evidence type="ECO:0000313" key="6">
    <source>
        <dbReference type="EMBL" id="MED7828185.1"/>
    </source>
</evidence>
<feature type="domain" description="3-hydroxyacyl-CoA dehydrogenase C-terminal" evidence="4">
    <location>
        <begin position="186"/>
        <end position="253"/>
    </location>
</feature>
<evidence type="ECO:0000256" key="2">
    <source>
        <dbReference type="ARBA" id="ARBA00009463"/>
    </source>
</evidence>
<dbReference type="InterPro" id="IPR022694">
    <property type="entry name" value="3-OHacyl-CoA_DH"/>
</dbReference>
<evidence type="ECO:0000313" key="7">
    <source>
        <dbReference type="Proteomes" id="UP001333996"/>
    </source>
</evidence>
<dbReference type="Gene3D" id="1.10.1040.10">
    <property type="entry name" value="N-(1-d-carboxylethyl)-l-norvaline Dehydrogenase, domain 2"/>
    <property type="match status" value="1"/>
</dbReference>
<keyword evidence="3" id="KW-0560">Oxidoreductase</keyword>
<organism evidence="6 7">
    <name type="scientific">Streptomyces chiangmaiensis</name>
    <dbReference type="NCBI Taxonomy" id="766497"/>
    <lineage>
        <taxon>Bacteria</taxon>
        <taxon>Bacillati</taxon>
        <taxon>Actinomycetota</taxon>
        <taxon>Actinomycetes</taxon>
        <taxon>Kitasatosporales</taxon>
        <taxon>Streptomycetaceae</taxon>
        <taxon>Streptomyces</taxon>
    </lineage>
</organism>
<name>A0ABU7FVP6_9ACTN</name>
<feature type="domain" description="3-hydroxyacyl-CoA dehydrogenase NAD binding" evidence="5">
    <location>
        <begin position="8"/>
        <end position="180"/>
    </location>
</feature>
<dbReference type="SUPFAM" id="SSF51735">
    <property type="entry name" value="NAD(P)-binding Rossmann-fold domains"/>
    <property type="match status" value="1"/>
</dbReference>
<dbReference type="InterPro" id="IPR006108">
    <property type="entry name" value="3HC_DH_C"/>
</dbReference>
<evidence type="ECO:0000259" key="4">
    <source>
        <dbReference type="Pfam" id="PF00725"/>
    </source>
</evidence>
<evidence type="ECO:0000259" key="5">
    <source>
        <dbReference type="Pfam" id="PF02737"/>
    </source>
</evidence>
<sequence>MTRTFRTAAVIGAGTIGLSWTALFAAHGLTVRVSDPRPDLEEALAKALAANAPDLAAQGLDTDGIADRVHVAADITEAVRDADIVQENGPERVEFKKQLFAQLVRETPAHALLLSSSSAIPSTAFTTDIEDAGRILIGHPFNPPHLLPLVEIVPGERTTDESVQKAVDFYTSVGRAPVVERREIPGFVGNRLQNALNRQAVYLVQQGVITPEDLDTVVTHSLGIRYATVGPFLSGHLGGGPGGYRHITDHIGRSMAQMELGEPS</sequence>
<evidence type="ECO:0000256" key="1">
    <source>
        <dbReference type="ARBA" id="ARBA00005086"/>
    </source>
</evidence>
<dbReference type="Pfam" id="PF00725">
    <property type="entry name" value="3HCDH"/>
    <property type="match status" value="1"/>
</dbReference>
<comment type="caution">
    <text evidence="6">The sequence shown here is derived from an EMBL/GenBank/DDBJ whole genome shotgun (WGS) entry which is preliminary data.</text>
</comment>
<dbReference type="PANTHER" id="PTHR48075:SF5">
    <property type="entry name" value="3-HYDROXYBUTYRYL-COA DEHYDROGENASE"/>
    <property type="match status" value="1"/>
</dbReference>
<proteinExistence type="inferred from homology"/>
<dbReference type="SUPFAM" id="SSF48179">
    <property type="entry name" value="6-phosphogluconate dehydrogenase C-terminal domain-like"/>
    <property type="match status" value="1"/>
</dbReference>
<accession>A0ABU7FVP6</accession>
<comment type="pathway">
    <text evidence="1">Lipid metabolism; butanoate metabolism.</text>
</comment>